<keyword evidence="5" id="KW-0808">Transferase</keyword>
<dbReference type="PANTHER" id="PTHR34299:SF1">
    <property type="entry name" value="DIACYLGLYCEROL KINASE"/>
    <property type="match status" value="1"/>
</dbReference>
<feature type="active site" description="Proton acceptor" evidence="15">
    <location>
        <position position="67"/>
    </location>
</feature>
<keyword evidence="12 19" id="KW-0472">Membrane</keyword>
<dbReference type="InterPro" id="IPR000829">
    <property type="entry name" value="DAGK"/>
</dbReference>
<evidence type="ECO:0000256" key="10">
    <source>
        <dbReference type="ARBA" id="ARBA00022989"/>
    </source>
</evidence>
<keyword evidence="4" id="KW-0444">Lipid biosynthesis</keyword>
<evidence type="ECO:0000256" key="14">
    <source>
        <dbReference type="ARBA" id="ARBA00023264"/>
    </source>
</evidence>
<dbReference type="Gene3D" id="1.10.287.3610">
    <property type="match status" value="1"/>
</dbReference>
<keyword evidence="10 19" id="KW-1133">Transmembrane helix</keyword>
<dbReference type="GO" id="GO:0008654">
    <property type="term" value="P:phospholipid biosynthetic process"/>
    <property type="evidence" value="ECO:0007669"/>
    <property type="project" value="UniProtKB-KW"/>
</dbReference>
<reference evidence="20 21" key="1">
    <citation type="journal article" date="2015" name="Nature">
        <title>rRNA introns, odd ribosomes, and small enigmatic genomes across a large radiation of phyla.</title>
        <authorList>
            <person name="Brown C.T."/>
            <person name="Hug L.A."/>
            <person name="Thomas B.C."/>
            <person name="Sharon I."/>
            <person name="Castelle C.J."/>
            <person name="Singh A."/>
            <person name="Wilkins M.J."/>
            <person name="Williams K.H."/>
            <person name="Banfield J.F."/>
        </authorList>
    </citation>
    <scope>NUCLEOTIDE SEQUENCE [LARGE SCALE GENOMIC DNA]</scope>
</reference>
<evidence type="ECO:0000256" key="12">
    <source>
        <dbReference type="ARBA" id="ARBA00023136"/>
    </source>
</evidence>
<evidence type="ECO:0000256" key="18">
    <source>
        <dbReference type="PIRSR" id="PIRSR600829-4"/>
    </source>
</evidence>
<feature type="binding site" evidence="16">
    <location>
        <position position="67"/>
    </location>
    <ligand>
        <name>substrate</name>
    </ligand>
</feature>
<evidence type="ECO:0000256" key="6">
    <source>
        <dbReference type="ARBA" id="ARBA00022692"/>
    </source>
</evidence>
<evidence type="ECO:0000256" key="13">
    <source>
        <dbReference type="ARBA" id="ARBA00023209"/>
    </source>
</evidence>
<name>A0A0G1FHU4_9BACT</name>
<evidence type="ECO:0000256" key="15">
    <source>
        <dbReference type="PIRSR" id="PIRSR600829-1"/>
    </source>
</evidence>
<dbReference type="GO" id="GO:0005524">
    <property type="term" value="F:ATP binding"/>
    <property type="evidence" value="ECO:0007669"/>
    <property type="project" value="UniProtKB-KW"/>
</dbReference>
<feature type="binding site" evidence="18">
    <location>
        <position position="74"/>
    </location>
    <ligand>
        <name>a divalent metal cation</name>
        <dbReference type="ChEBI" id="CHEBI:60240"/>
    </ligand>
</feature>
<feature type="binding site" evidence="17">
    <location>
        <position position="74"/>
    </location>
    <ligand>
        <name>ATP</name>
        <dbReference type="ChEBI" id="CHEBI:30616"/>
    </ligand>
</feature>
<keyword evidence="8 20" id="KW-0418">Kinase</keyword>
<feature type="transmembrane region" description="Helical" evidence="19">
    <location>
        <begin position="94"/>
        <end position="115"/>
    </location>
</feature>
<gene>
    <name evidence="20" type="ORF">UV68_C0006G0022</name>
</gene>
<keyword evidence="14" id="KW-1208">Phospholipid metabolism</keyword>
<accession>A0A0G1FHU4</accession>
<evidence type="ECO:0000256" key="5">
    <source>
        <dbReference type="ARBA" id="ARBA00022679"/>
    </source>
</evidence>
<comment type="caution">
    <text evidence="20">The sequence shown here is derived from an EMBL/GenBank/DDBJ whole genome shotgun (WGS) entry which is preliminary data.</text>
</comment>
<comment type="cofactor">
    <cofactor evidence="18">
        <name>Mg(2+)</name>
        <dbReference type="ChEBI" id="CHEBI:18420"/>
    </cofactor>
    <text evidence="18">Mn(2+), Zn(2+), Cd(2+) and Co(2+) support activity to lesser extents.</text>
</comment>
<dbReference type="GO" id="GO:0005886">
    <property type="term" value="C:plasma membrane"/>
    <property type="evidence" value="ECO:0007669"/>
    <property type="project" value="UniProtKB-SubCell"/>
</dbReference>
<evidence type="ECO:0000256" key="11">
    <source>
        <dbReference type="ARBA" id="ARBA00023098"/>
    </source>
</evidence>
<dbReference type="Pfam" id="PF01219">
    <property type="entry name" value="DAGK_prokar"/>
    <property type="match status" value="1"/>
</dbReference>
<dbReference type="EMBL" id="LCFK01000006">
    <property type="protein sequence ID" value="KKS94636.1"/>
    <property type="molecule type" value="Genomic_DNA"/>
</dbReference>
<keyword evidence="9 17" id="KW-0067">ATP-binding</keyword>
<sequence length="123" mass="13845">MLNRLRVHRVSLQHAYDGFVHTIKTQPNFRFHLLATISVILLGYYYHISALEWLVIVFTINMVLIAEMVNTSIESVVDLITLERRLDAKIAKDVSAGMVLVSAVLATIIALIVFLPKILISLS</sequence>
<keyword evidence="18" id="KW-0460">Magnesium</keyword>
<dbReference type="PROSITE" id="PS01069">
    <property type="entry name" value="DAGK_PROKAR"/>
    <property type="match status" value="1"/>
</dbReference>
<proteinExistence type="inferred from homology"/>
<evidence type="ECO:0000256" key="7">
    <source>
        <dbReference type="ARBA" id="ARBA00022741"/>
    </source>
</evidence>
<dbReference type="GO" id="GO:0046872">
    <property type="term" value="F:metal ion binding"/>
    <property type="evidence" value="ECO:0007669"/>
    <property type="project" value="UniProtKB-KW"/>
</dbReference>
<protein>
    <submittedName>
        <fullName evidence="20">Prokaryotic diacylglycerol kinase</fullName>
    </submittedName>
</protein>
<evidence type="ECO:0000256" key="8">
    <source>
        <dbReference type="ARBA" id="ARBA00022777"/>
    </source>
</evidence>
<keyword evidence="13" id="KW-0594">Phospholipid biosynthesis</keyword>
<dbReference type="InterPro" id="IPR033717">
    <property type="entry name" value="UDPK"/>
</dbReference>
<comment type="subcellular location">
    <subcellularLocation>
        <location evidence="1">Cell membrane</location>
        <topology evidence="1">Multi-pass membrane protein</topology>
    </subcellularLocation>
</comment>
<organism evidence="20 21">
    <name type="scientific">Candidatus Collierbacteria bacterium GW2011_GWC2_43_12</name>
    <dbReference type="NCBI Taxonomy" id="1618390"/>
    <lineage>
        <taxon>Bacteria</taxon>
        <taxon>Candidatus Collieribacteriota</taxon>
    </lineage>
</organism>
<evidence type="ECO:0000256" key="9">
    <source>
        <dbReference type="ARBA" id="ARBA00022840"/>
    </source>
</evidence>
<dbReference type="InterPro" id="IPR036945">
    <property type="entry name" value="DAGK_sf"/>
</dbReference>
<dbReference type="CDD" id="cd14265">
    <property type="entry name" value="UDPK_IM_like"/>
    <property type="match status" value="1"/>
</dbReference>
<comment type="similarity">
    <text evidence="2">Belongs to the bacterial diacylglycerol kinase family.</text>
</comment>
<evidence type="ECO:0000256" key="2">
    <source>
        <dbReference type="ARBA" id="ARBA00005967"/>
    </source>
</evidence>
<feature type="transmembrane region" description="Helical" evidence="19">
    <location>
        <begin position="29"/>
        <end position="47"/>
    </location>
</feature>
<evidence type="ECO:0000256" key="16">
    <source>
        <dbReference type="PIRSR" id="PIRSR600829-2"/>
    </source>
</evidence>
<evidence type="ECO:0000256" key="17">
    <source>
        <dbReference type="PIRSR" id="PIRSR600829-3"/>
    </source>
</evidence>
<evidence type="ECO:0000256" key="4">
    <source>
        <dbReference type="ARBA" id="ARBA00022516"/>
    </source>
</evidence>
<keyword evidence="18" id="KW-0479">Metal-binding</keyword>
<dbReference type="AlphaFoldDB" id="A0A0G1FHU4"/>
<dbReference type="PANTHER" id="PTHR34299">
    <property type="entry name" value="DIACYLGLYCEROL KINASE"/>
    <property type="match status" value="1"/>
</dbReference>
<evidence type="ECO:0000256" key="1">
    <source>
        <dbReference type="ARBA" id="ARBA00004651"/>
    </source>
</evidence>
<evidence type="ECO:0000313" key="20">
    <source>
        <dbReference type="EMBL" id="KKS94636.1"/>
    </source>
</evidence>
<evidence type="ECO:0000256" key="19">
    <source>
        <dbReference type="SAM" id="Phobius"/>
    </source>
</evidence>
<dbReference type="Proteomes" id="UP000033980">
    <property type="component" value="Unassembled WGS sequence"/>
</dbReference>
<keyword evidence="3" id="KW-1003">Cell membrane</keyword>
<keyword evidence="7 17" id="KW-0547">Nucleotide-binding</keyword>
<feature type="transmembrane region" description="Helical" evidence="19">
    <location>
        <begin position="53"/>
        <end position="73"/>
    </location>
</feature>
<keyword evidence="6 19" id="KW-0812">Transmembrane</keyword>
<keyword evidence="11" id="KW-0443">Lipid metabolism</keyword>
<feature type="binding site" evidence="17">
    <location>
        <begin position="92"/>
        <end position="93"/>
    </location>
    <ligand>
        <name>ATP</name>
        <dbReference type="ChEBI" id="CHEBI:30616"/>
    </ligand>
</feature>
<dbReference type="GO" id="GO:0016301">
    <property type="term" value="F:kinase activity"/>
    <property type="evidence" value="ECO:0007669"/>
    <property type="project" value="UniProtKB-KW"/>
</dbReference>
<evidence type="ECO:0000313" key="21">
    <source>
        <dbReference type="Proteomes" id="UP000033980"/>
    </source>
</evidence>
<evidence type="ECO:0000256" key="3">
    <source>
        <dbReference type="ARBA" id="ARBA00022475"/>
    </source>
</evidence>